<dbReference type="InterPro" id="IPR036388">
    <property type="entry name" value="WH-like_DNA-bd_sf"/>
</dbReference>
<proteinExistence type="predicted"/>
<dbReference type="Gene3D" id="3.40.50.300">
    <property type="entry name" value="P-loop containing nucleotide triphosphate hydrolases"/>
    <property type="match status" value="1"/>
</dbReference>
<dbReference type="EMBL" id="JAHKNI010000001">
    <property type="protein sequence ID" value="MBU3061037.1"/>
    <property type="molecule type" value="Genomic_DNA"/>
</dbReference>
<dbReference type="SMART" id="SM00421">
    <property type="entry name" value="HTH_LUXR"/>
    <property type="match status" value="1"/>
</dbReference>
<keyword evidence="3" id="KW-1185">Reference proteome</keyword>
<organism evidence="2 3">
    <name type="scientific">Nocardia albiluteola</name>
    <dbReference type="NCBI Taxonomy" id="2842303"/>
    <lineage>
        <taxon>Bacteria</taxon>
        <taxon>Bacillati</taxon>
        <taxon>Actinomycetota</taxon>
        <taxon>Actinomycetes</taxon>
        <taxon>Mycobacteriales</taxon>
        <taxon>Nocardiaceae</taxon>
        <taxon>Nocardia</taxon>
    </lineage>
</organism>
<name>A0ABS6ASM2_9NOCA</name>
<dbReference type="PROSITE" id="PS50043">
    <property type="entry name" value="HTH_LUXR_2"/>
    <property type="match status" value="1"/>
</dbReference>
<gene>
    <name evidence="2" type="ORF">KO481_05795</name>
</gene>
<sequence>MSALDPRRRGLSAAAGDFVGRGSELDKIRTLLLGSAPLITLTGAGGIGKTRLATETLRGFQKASRTMVYWVRLAQLAWGSDVDAIEAAVARSVVDADSSRRSAWDTIVDTLTGTDAVGRSLQTVLVMDNCEHVRLAAGQFIAELLEAVPGLTILATSREPVGWVDEHVVLVPPLTQKQAVTLFRQRAELAGHVVTGAGEVAMATLICRHLHDHPLFIRLAAARLRYQPLAMILQELSGEATDKRLKWSHGPSVGAEPRHRGIRDVISWSYALCRDNERLLLDRMSVFAAGYDTNLQDDTSSVLDVGADLEAIEAVCADRPTPVLDHSHGERSVSVAREEVEGLLERLADQSLIMVHITPTTVRYSLLESIRLFAQQRLAERSTSEMDESARIAQRYCRYYRDKLVEVQYNWYSLDEQHWARGAWDNIVAAIEKSIATGEPALGLEIAANLIALPIFKGSSREIRQWVERTLEASRALTVQPTELQIAAMTSIGWLSMVQGSYDDLERMLEECAAACIEDPNVRQNWRRAPETDIGLPAPLEFLWGAQLMFAQRDARAVTVLSRAREKFHSLGNSGGEGRSELYEAWATAMFGSAQQALQITRRHLDHATASGAGWATAWAELCRVVALTKHGDPTEALAIGRTTLARQMAAHDQFGASLTVGVRTWSLAQIITDLISTGSTDRARLRTLAIEIAQLSGGAKTLRAGPGFDLNNLALMAYENNKANDVARQVLGDEVFAAAYRQGSLLRPESCEVQRLALGTLSIGKMPLDHPARANLHSRWDELSKAERQVATLAAAGWTNTAIAARRGNSTRTVDAQMAAIFQKLTITSRQDIIKLIPQDQIGLVRKEVEEAAKRPPRRRAIASKA</sequence>
<dbReference type="Gene3D" id="1.10.10.10">
    <property type="entry name" value="Winged helix-like DNA-binding domain superfamily/Winged helix DNA-binding domain"/>
    <property type="match status" value="1"/>
</dbReference>
<comment type="caution">
    <text evidence="2">The sequence shown here is derived from an EMBL/GenBank/DDBJ whole genome shotgun (WGS) entry which is preliminary data.</text>
</comment>
<reference evidence="2 3" key="1">
    <citation type="submission" date="2021-06" db="EMBL/GenBank/DDBJ databases">
        <title>Actinomycetes sequencing.</title>
        <authorList>
            <person name="Shan Q."/>
        </authorList>
    </citation>
    <scope>NUCLEOTIDE SEQUENCE [LARGE SCALE GENOMIC DNA]</scope>
    <source>
        <strain evidence="2 3">NEAU-G5</strain>
    </source>
</reference>
<dbReference type="PANTHER" id="PTHR47691:SF3">
    <property type="entry name" value="HTH-TYPE TRANSCRIPTIONAL REGULATOR RV0890C-RELATED"/>
    <property type="match status" value="1"/>
</dbReference>
<dbReference type="InterPro" id="IPR016032">
    <property type="entry name" value="Sig_transdc_resp-reg_C-effctor"/>
</dbReference>
<dbReference type="PANTHER" id="PTHR47691">
    <property type="entry name" value="REGULATOR-RELATED"/>
    <property type="match status" value="1"/>
</dbReference>
<evidence type="ECO:0000259" key="1">
    <source>
        <dbReference type="PROSITE" id="PS50043"/>
    </source>
</evidence>
<dbReference type="InterPro" id="IPR027417">
    <property type="entry name" value="P-loop_NTPase"/>
</dbReference>
<protein>
    <submittedName>
        <fullName evidence="2">LuxR C-terminal-related transcriptional regulator</fullName>
    </submittedName>
</protein>
<dbReference type="SUPFAM" id="SSF52540">
    <property type="entry name" value="P-loop containing nucleoside triphosphate hydrolases"/>
    <property type="match status" value="1"/>
</dbReference>
<dbReference type="Proteomes" id="UP000733379">
    <property type="component" value="Unassembled WGS sequence"/>
</dbReference>
<accession>A0ABS6ASM2</accession>
<feature type="domain" description="HTH luxR-type" evidence="1">
    <location>
        <begin position="777"/>
        <end position="842"/>
    </location>
</feature>
<evidence type="ECO:0000313" key="3">
    <source>
        <dbReference type="Proteomes" id="UP000733379"/>
    </source>
</evidence>
<dbReference type="RefSeq" id="WP_215915801.1">
    <property type="nucleotide sequence ID" value="NZ_JAHKNI010000001.1"/>
</dbReference>
<evidence type="ECO:0000313" key="2">
    <source>
        <dbReference type="EMBL" id="MBU3061037.1"/>
    </source>
</evidence>
<dbReference type="SUPFAM" id="SSF46894">
    <property type="entry name" value="C-terminal effector domain of the bipartite response regulators"/>
    <property type="match status" value="1"/>
</dbReference>
<dbReference type="CDD" id="cd06170">
    <property type="entry name" value="LuxR_C_like"/>
    <property type="match status" value="1"/>
</dbReference>
<dbReference type="InterPro" id="IPR000792">
    <property type="entry name" value="Tscrpt_reg_LuxR_C"/>
</dbReference>
<dbReference type="Pfam" id="PF00196">
    <property type="entry name" value="GerE"/>
    <property type="match status" value="1"/>
</dbReference>